<protein>
    <submittedName>
        <fullName evidence="1">Uncharacterized protein</fullName>
    </submittedName>
</protein>
<sequence length="467" mass="50210">MFIGGNRHSRPGAFLVGDFLYIGYASYCVQYNYTGAIVGFNKNTGKVIEAFTNQGGLEANDVPRGGVWMSGGGLVYDGKGCMYFSTGNGYASQLKLVGNSVLVCSPPTSLEEPAVNAKIDEDGTLTIVDFFMPMDKNDLDGLDKDLGTSLLLLLPSDVFSSPNHRRISVFSCDSTGNALFTKVADTPDSNAYNIGPSHGTTTSFNGQAYTGVLWLTNVQGSSLRVYDPIPPSNGGPLKLLRNFTVTGVTNRNHEFCNLKRPFLPIKLSTVSSDVTISANNEQAGFSSISTVTLKAMTHSTAPRSTLFWNLGDTLLPLTNISFSSVSRNGPWLQPNITSDGNNQVGDFVFTQLPKTMQSTTYTAFSDGGTRTLDVLGDAGTQPKAIIAFQTPDGSGWVPYSNPTPFIFVIAWMICHDLAGAGRPLSGRFSEEIKIESRCSSCTTMQAARSEAPIRSHGDRIDCYSGQE</sequence>
<dbReference type="AlphaFoldDB" id="A0A6G1IEU9"/>
<accession>A0A6G1IEU9</accession>
<proteinExistence type="predicted"/>
<name>A0A6G1IEU9_9PLEO</name>
<reference evidence="1" key="1">
    <citation type="journal article" date="2020" name="Stud. Mycol.">
        <title>101 Dothideomycetes genomes: a test case for predicting lifestyles and emergence of pathogens.</title>
        <authorList>
            <person name="Haridas S."/>
            <person name="Albert R."/>
            <person name="Binder M."/>
            <person name="Bloem J."/>
            <person name="Labutti K."/>
            <person name="Salamov A."/>
            <person name="Andreopoulos B."/>
            <person name="Baker S."/>
            <person name="Barry K."/>
            <person name="Bills G."/>
            <person name="Bluhm B."/>
            <person name="Cannon C."/>
            <person name="Castanera R."/>
            <person name="Culley D."/>
            <person name="Daum C."/>
            <person name="Ezra D."/>
            <person name="Gonzalez J."/>
            <person name="Henrissat B."/>
            <person name="Kuo A."/>
            <person name="Liang C."/>
            <person name="Lipzen A."/>
            <person name="Lutzoni F."/>
            <person name="Magnuson J."/>
            <person name="Mondo S."/>
            <person name="Nolan M."/>
            <person name="Ohm R."/>
            <person name="Pangilinan J."/>
            <person name="Park H.-J."/>
            <person name="Ramirez L."/>
            <person name="Alfaro M."/>
            <person name="Sun H."/>
            <person name="Tritt A."/>
            <person name="Yoshinaga Y."/>
            <person name="Zwiers L.-H."/>
            <person name="Turgeon B."/>
            <person name="Goodwin S."/>
            <person name="Spatafora J."/>
            <person name="Crous P."/>
            <person name="Grigoriev I."/>
        </authorList>
    </citation>
    <scope>NUCLEOTIDE SEQUENCE</scope>
    <source>
        <strain evidence="1">CBS 122367</strain>
    </source>
</reference>
<dbReference type="EMBL" id="MU005633">
    <property type="protein sequence ID" value="KAF2676560.1"/>
    <property type="molecule type" value="Genomic_DNA"/>
</dbReference>
<dbReference type="Proteomes" id="UP000799291">
    <property type="component" value="Unassembled WGS sequence"/>
</dbReference>
<organism evidence="1 2">
    <name type="scientific">Lentithecium fluviatile CBS 122367</name>
    <dbReference type="NCBI Taxonomy" id="1168545"/>
    <lineage>
        <taxon>Eukaryota</taxon>
        <taxon>Fungi</taxon>
        <taxon>Dikarya</taxon>
        <taxon>Ascomycota</taxon>
        <taxon>Pezizomycotina</taxon>
        <taxon>Dothideomycetes</taxon>
        <taxon>Pleosporomycetidae</taxon>
        <taxon>Pleosporales</taxon>
        <taxon>Massarineae</taxon>
        <taxon>Lentitheciaceae</taxon>
        <taxon>Lentithecium</taxon>
    </lineage>
</organism>
<dbReference type="OrthoDB" id="5985073at2759"/>
<evidence type="ECO:0000313" key="2">
    <source>
        <dbReference type="Proteomes" id="UP000799291"/>
    </source>
</evidence>
<evidence type="ECO:0000313" key="1">
    <source>
        <dbReference type="EMBL" id="KAF2676560.1"/>
    </source>
</evidence>
<keyword evidence="2" id="KW-1185">Reference proteome</keyword>
<gene>
    <name evidence="1" type="ORF">K458DRAFT_396865</name>
</gene>